<dbReference type="GO" id="GO:0009246">
    <property type="term" value="P:enterobacterial common antigen biosynthetic process"/>
    <property type="evidence" value="ECO:0007669"/>
    <property type="project" value="TreeGrafter"/>
</dbReference>
<evidence type="ECO:0000256" key="3">
    <source>
        <dbReference type="ARBA" id="ARBA00022475"/>
    </source>
</evidence>
<feature type="transmembrane region" description="Helical" evidence="7">
    <location>
        <begin position="272"/>
        <end position="290"/>
    </location>
</feature>
<keyword evidence="4 7" id="KW-0812">Transmembrane</keyword>
<dbReference type="EMBL" id="SLWF01000030">
    <property type="protein sequence ID" value="TCN80752.1"/>
    <property type="molecule type" value="Genomic_DNA"/>
</dbReference>
<keyword evidence="6 7" id="KW-0472">Membrane</keyword>
<evidence type="ECO:0000256" key="6">
    <source>
        <dbReference type="ARBA" id="ARBA00023136"/>
    </source>
</evidence>
<feature type="transmembrane region" description="Helical" evidence="7">
    <location>
        <begin position="38"/>
        <end position="55"/>
    </location>
</feature>
<keyword evidence="3" id="KW-1003">Cell membrane</keyword>
<feature type="transmembrane region" description="Helical" evidence="7">
    <location>
        <begin position="310"/>
        <end position="331"/>
    </location>
</feature>
<dbReference type="RefSeq" id="WP_133040095.1">
    <property type="nucleotide sequence ID" value="NZ_SLWF01000030.1"/>
</dbReference>
<evidence type="ECO:0000256" key="4">
    <source>
        <dbReference type="ARBA" id="ARBA00022692"/>
    </source>
</evidence>
<feature type="transmembrane region" description="Helical" evidence="7">
    <location>
        <begin position="152"/>
        <end position="168"/>
    </location>
</feature>
<dbReference type="AlphaFoldDB" id="A0A4V2RRQ6"/>
<feature type="domain" description="Acyltransferase 3" evidence="8">
    <location>
        <begin position="7"/>
        <end position="328"/>
    </location>
</feature>
<feature type="transmembrane region" description="Helical" evidence="7">
    <location>
        <begin position="76"/>
        <end position="98"/>
    </location>
</feature>
<evidence type="ECO:0000313" key="10">
    <source>
        <dbReference type="Proteomes" id="UP000294832"/>
    </source>
</evidence>
<evidence type="ECO:0000256" key="2">
    <source>
        <dbReference type="ARBA" id="ARBA00007400"/>
    </source>
</evidence>
<comment type="subcellular location">
    <subcellularLocation>
        <location evidence="1">Cell membrane</location>
        <topology evidence="1">Multi-pass membrane protein</topology>
    </subcellularLocation>
</comment>
<evidence type="ECO:0000313" key="9">
    <source>
        <dbReference type="EMBL" id="TCN80752.1"/>
    </source>
</evidence>
<name>A0A4V2RRQ6_9GAMM</name>
<keyword evidence="10" id="KW-1185">Reference proteome</keyword>
<reference evidence="9 10" key="1">
    <citation type="submission" date="2019-03" db="EMBL/GenBank/DDBJ databases">
        <title>Freshwater and sediment microbial communities from various areas in North America, analyzing microbe dynamics in response to fracking.</title>
        <authorList>
            <person name="Lamendella R."/>
        </authorList>
    </citation>
    <scope>NUCLEOTIDE SEQUENCE [LARGE SCALE GENOMIC DNA]</scope>
    <source>
        <strain evidence="9 10">74A</strain>
    </source>
</reference>
<dbReference type="Proteomes" id="UP000294832">
    <property type="component" value="Unassembled WGS sequence"/>
</dbReference>
<feature type="transmembrane region" description="Helical" evidence="7">
    <location>
        <begin position="9"/>
        <end position="26"/>
    </location>
</feature>
<evidence type="ECO:0000256" key="7">
    <source>
        <dbReference type="SAM" id="Phobius"/>
    </source>
</evidence>
<dbReference type="PANTHER" id="PTHR40074">
    <property type="entry name" value="O-ACETYLTRANSFERASE WECH"/>
    <property type="match status" value="1"/>
</dbReference>
<dbReference type="Pfam" id="PF01757">
    <property type="entry name" value="Acyl_transf_3"/>
    <property type="match status" value="1"/>
</dbReference>
<proteinExistence type="inferred from homology"/>
<protein>
    <submittedName>
        <fullName evidence="9">Peptidoglycan/LPS O-acetylase OafA/YrhL</fullName>
    </submittedName>
</protein>
<evidence type="ECO:0000256" key="5">
    <source>
        <dbReference type="ARBA" id="ARBA00022989"/>
    </source>
</evidence>
<dbReference type="InterPro" id="IPR002656">
    <property type="entry name" value="Acyl_transf_3_dom"/>
</dbReference>
<sequence length="345" mass="39679">MRQKQAEFTYMRGIAILLIVAGHSVYNSGEGFPLMLENLVRGGTALFVFISGYFFHRVFYPRFEYQGFMRSKIRNVLLPFLWVSLAGLMLLLVEWYGLQGHAVSQLLLDVWYTVRNGYVLFPHWYVPFIMLVFALSPVFLFYIHLSRSWRMTLLLLSMLISILLHRPIGNVNVLQSLLYFTPFYLLGMLYSQEQAVVKRLTVALNILAWLGLFVSLWVQTNIEGHVGNYHKDALSYGGIDWQFVQKFCLCILVLKGCEILARCGEFPWLERVADMSFAIFFLHPIFSMLFADACKLLHFKLAPGSALTSIALSVGIFLLLLYGSIWLADVIKKGLGDRSRQWIGW</sequence>
<gene>
    <name evidence="9" type="ORF">EDC91_13027</name>
</gene>
<dbReference type="OrthoDB" id="7579632at2"/>
<evidence type="ECO:0000256" key="1">
    <source>
        <dbReference type="ARBA" id="ARBA00004651"/>
    </source>
</evidence>
<comment type="similarity">
    <text evidence="2">Belongs to the acyltransferase 3 family.</text>
</comment>
<dbReference type="GO" id="GO:0005886">
    <property type="term" value="C:plasma membrane"/>
    <property type="evidence" value="ECO:0007669"/>
    <property type="project" value="UniProtKB-SubCell"/>
</dbReference>
<evidence type="ECO:0000259" key="8">
    <source>
        <dbReference type="Pfam" id="PF01757"/>
    </source>
</evidence>
<dbReference type="GO" id="GO:0016413">
    <property type="term" value="F:O-acetyltransferase activity"/>
    <property type="evidence" value="ECO:0007669"/>
    <property type="project" value="TreeGrafter"/>
</dbReference>
<organism evidence="9 10">
    <name type="scientific">Shewanella fodinae</name>
    <dbReference type="NCBI Taxonomy" id="552357"/>
    <lineage>
        <taxon>Bacteria</taxon>
        <taxon>Pseudomonadati</taxon>
        <taxon>Pseudomonadota</taxon>
        <taxon>Gammaproteobacteria</taxon>
        <taxon>Alteromonadales</taxon>
        <taxon>Shewanellaceae</taxon>
        <taxon>Shewanella</taxon>
    </lineage>
</organism>
<dbReference type="PANTHER" id="PTHR40074:SF2">
    <property type="entry name" value="O-ACETYLTRANSFERASE WECH"/>
    <property type="match status" value="1"/>
</dbReference>
<feature type="transmembrane region" description="Helical" evidence="7">
    <location>
        <begin position="124"/>
        <end position="145"/>
    </location>
</feature>
<accession>A0A4V2RRQ6</accession>
<keyword evidence="5 7" id="KW-1133">Transmembrane helix</keyword>
<feature type="transmembrane region" description="Helical" evidence="7">
    <location>
        <begin position="202"/>
        <end position="222"/>
    </location>
</feature>
<comment type="caution">
    <text evidence="9">The sequence shown here is derived from an EMBL/GenBank/DDBJ whole genome shotgun (WGS) entry which is preliminary data.</text>
</comment>